<evidence type="ECO:0000256" key="1">
    <source>
        <dbReference type="ARBA" id="ARBA00005562"/>
    </source>
</evidence>
<comment type="similarity">
    <text evidence="1 3">Belongs to the ETS family.</text>
</comment>
<evidence type="ECO:0000313" key="6">
    <source>
        <dbReference type="EMBL" id="VDP66953.1"/>
    </source>
</evidence>
<dbReference type="PROSITE" id="PS50061">
    <property type="entry name" value="ETS_DOMAIN_3"/>
    <property type="match status" value="1"/>
</dbReference>
<protein>
    <submittedName>
        <fullName evidence="8">ETS domain-containing protein</fullName>
    </submittedName>
</protein>
<name>A0A183A6M1_9TREM</name>
<evidence type="ECO:0000256" key="3">
    <source>
        <dbReference type="RuleBase" id="RU004019"/>
    </source>
</evidence>
<sequence>MTISNLPSLSLNPPQESTHSTQTSSGSCESERFPFMTKILSETNWPPTNGTVIPIDSALNSSDQTSLGGPTGPHDVIQSTLGSNPLHSGPIQLWQFLLEELRNPQAREFIHWTGNDWEFKLKDPNQVAKRWGARKNKPKMNYEKLSRGLRYYYDKRIIQKVSGKRYVYRFTQNIHELLREINGSC</sequence>
<proteinExistence type="inferred from homology"/>
<feature type="domain" description="ETS" evidence="5">
    <location>
        <begin position="91"/>
        <end position="171"/>
    </location>
</feature>
<evidence type="ECO:0000259" key="5">
    <source>
        <dbReference type="PROSITE" id="PS50061"/>
    </source>
</evidence>
<dbReference type="InterPro" id="IPR036390">
    <property type="entry name" value="WH_DNA-bd_sf"/>
</dbReference>
<dbReference type="PRINTS" id="PR00454">
    <property type="entry name" value="ETSDOMAIN"/>
</dbReference>
<dbReference type="GO" id="GO:0000981">
    <property type="term" value="F:DNA-binding transcription factor activity, RNA polymerase II-specific"/>
    <property type="evidence" value="ECO:0007669"/>
    <property type="project" value="TreeGrafter"/>
</dbReference>
<dbReference type="SMART" id="SM00413">
    <property type="entry name" value="ETS"/>
    <property type="match status" value="1"/>
</dbReference>
<dbReference type="GO" id="GO:0030154">
    <property type="term" value="P:cell differentiation"/>
    <property type="evidence" value="ECO:0007669"/>
    <property type="project" value="TreeGrafter"/>
</dbReference>
<dbReference type="Gene3D" id="1.10.10.10">
    <property type="entry name" value="Winged helix-like DNA-binding domain superfamily/Winged helix DNA-binding domain"/>
    <property type="match status" value="1"/>
</dbReference>
<keyword evidence="7" id="KW-1185">Reference proteome</keyword>
<feature type="region of interest" description="Disordered" evidence="4">
    <location>
        <begin position="1"/>
        <end position="29"/>
    </location>
</feature>
<accession>A0A183A6M1</accession>
<dbReference type="WBParaSite" id="ECPE_0000260901-mRNA-1">
    <property type="protein sequence ID" value="ECPE_0000260901-mRNA-1"/>
    <property type="gene ID" value="ECPE_0000260901"/>
</dbReference>
<evidence type="ECO:0000313" key="7">
    <source>
        <dbReference type="Proteomes" id="UP000272942"/>
    </source>
</evidence>
<evidence type="ECO:0000256" key="4">
    <source>
        <dbReference type="SAM" id="MobiDB-lite"/>
    </source>
</evidence>
<dbReference type="PROSITE" id="PS00346">
    <property type="entry name" value="ETS_DOMAIN_2"/>
    <property type="match status" value="1"/>
</dbReference>
<dbReference type="OrthoDB" id="10067219at2759"/>
<evidence type="ECO:0000256" key="2">
    <source>
        <dbReference type="ARBA" id="ARBA00023125"/>
    </source>
</evidence>
<keyword evidence="3" id="KW-0539">Nucleus</keyword>
<dbReference type="PANTHER" id="PTHR11849">
    <property type="entry name" value="ETS"/>
    <property type="match status" value="1"/>
</dbReference>
<dbReference type="GO" id="GO:0043565">
    <property type="term" value="F:sequence-specific DNA binding"/>
    <property type="evidence" value="ECO:0007669"/>
    <property type="project" value="InterPro"/>
</dbReference>
<reference evidence="8" key="1">
    <citation type="submission" date="2016-06" db="UniProtKB">
        <authorList>
            <consortium name="WormBaseParasite"/>
        </authorList>
    </citation>
    <scope>IDENTIFICATION</scope>
</reference>
<comment type="subcellular location">
    <subcellularLocation>
        <location evidence="3">Nucleus</location>
    </subcellularLocation>
</comment>
<dbReference type="InterPro" id="IPR046328">
    <property type="entry name" value="ETS_fam"/>
</dbReference>
<dbReference type="InterPro" id="IPR000418">
    <property type="entry name" value="Ets_dom"/>
</dbReference>
<evidence type="ECO:0000313" key="8">
    <source>
        <dbReference type="WBParaSite" id="ECPE_0000260901-mRNA-1"/>
    </source>
</evidence>
<dbReference type="InterPro" id="IPR036388">
    <property type="entry name" value="WH-like_DNA-bd_sf"/>
</dbReference>
<dbReference type="EMBL" id="UZAN01039725">
    <property type="protein sequence ID" value="VDP66953.1"/>
    <property type="molecule type" value="Genomic_DNA"/>
</dbReference>
<gene>
    <name evidence="6" type="ORF">ECPE_LOCUS2606</name>
</gene>
<dbReference type="AlphaFoldDB" id="A0A183A6M1"/>
<organism evidence="8">
    <name type="scientific">Echinostoma caproni</name>
    <dbReference type="NCBI Taxonomy" id="27848"/>
    <lineage>
        <taxon>Eukaryota</taxon>
        <taxon>Metazoa</taxon>
        <taxon>Spiralia</taxon>
        <taxon>Lophotrochozoa</taxon>
        <taxon>Platyhelminthes</taxon>
        <taxon>Trematoda</taxon>
        <taxon>Digenea</taxon>
        <taxon>Plagiorchiida</taxon>
        <taxon>Echinostomata</taxon>
        <taxon>Echinostomatoidea</taxon>
        <taxon>Echinostomatidae</taxon>
        <taxon>Echinostoma</taxon>
    </lineage>
</organism>
<dbReference type="Pfam" id="PF00178">
    <property type="entry name" value="Ets"/>
    <property type="match status" value="1"/>
</dbReference>
<dbReference type="Proteomes" id="UP000272942">
    <property type="component" value="Unassembled WGS sequence"/>
</dbReference>
<dbReference type="GO" id="GO:0005634">
    <property type="term" value="C:nucleus"/>
    <property type="evidence" value="ECO:0007669"/>
    <property type="project" value="UniProtKB-SubCell"/>
</dbReference>
<feature type="compositionally biased region" description="Polar residues" evidence="4">
    <location>
        <begin position="1"/>
        <end position="28"/>
    </location>
</feature>
<reference evidence="6 7" key="2">
    <citation type="submission" date="2018-11" db="EMBL/GenBank/DDBJ databases">
        <authorList>
            <consortium name="Pathogen Informatics"/>
        </authorList>
    </citation>
    <scope>NUCLEOTIDE SEQUENCE [LARGE SCALE GENOMIC DNA]</scope>
    <source>
        <strain evidence="6 7">Egypt</strain>
    </source>
</reference>
<keyword evidence="2 3" id="KW-0238">DNA-binding</keyword>
<dbReference type="PANTHER" id="PTHR11849:SF289">
    <property type="entry name" value="ETS-LIKE PROTEIN POINTED"/>
    <property type="match status" value="1"/>
</dbReference>
<dbReference type="SUPFAM" id="SSF46785">
    <property type="entry name" value="Winged helix' DNA-binding domain"/>
    <property type="match status" value="1"/>
</dbReference>